<gene>
    <name evidence="1" type="ORF">F5144DRAFT_202645</name>
</gene>
<evidence type="ECO:0000313" key="2">
    <source>
        <dbReference type="Proteomes" id="UP000724584"/>
    </source>
</evidence>
<protein>
    <submittedName>
        <fullName evidence="1">Uncharacterized protein</fullName>
    </submittedName>
</protein>
<organism evidence="1 2">
    <name type="scientific">Chaetomium tenue</name>
    <dbReference type="NCBI Taxonomy" id="1854479"/>
    <lineage>
        <taxon>Eukaryota</taxon>
        <taxon>Fungi</taxon>
        <taxon>Dikarya</taxon>
        <taxon>Ascomycota</taxon>
        <taxon>Pezizomycotina</taxon>
        <taxon>Sordariomycetes</taxon>
        <taxon>Sordariomycetidae</taxon>
        <taxon>Sordariales</taxon>
        <taxon>Chaetomiaceae</taxon>
        <taxon>Chaetomium</taxon>
    </lineage>
</organism>
<accession>A0ACB7PF95</accession>
<name>A0ACB7PF95_9PEZI</name>
<comment type="caution">
    <text evidence="1">The sequence shown here is derived from an EMBL/GenBank/DDBJ whole genome shotgun (WGS) entry which is preliminary data.</text>
</comment>
<dbReference type="Proteomes" id="UP000724584">
    <property type="component" value="Unassembled WGS sequence"/>
</dbReference>
<reference evidence="1 2" key="1">
    <citation type="journal article" date="2021" name="Nat. Commun.">
        <title>Genetic determinants of endophytism in the Arabidopsis root mycobiome.</title>
        <authorList>
            <person name="Mesny F."/>
            <person name="Miyauchi S."/>
            <person name="Thiergart T."/>
            <person name="Pickel B."/>
            <person name="Atanasova L."/>
            <person name="Karlsson M."/>
            <person name="Huettel B."/>
            <person name="Barry K.W."/>
            <person name="Haridas S."/>
            <person name="Chen C."/>
            <person name="Bauer D."/>
            <person name="Andreopoulos W."/>
            <person name="Pangilinan J."/>
            <person name="LaButti K."/>
            <person name="Riley R."/>
            <person name="Lipzen A."/>
            <person name="Clum A."/>
            <person name="Drula E."/>
            <person name="Henrissat B."/>
            <person name="Kohler A."/>
            <person name="Grigoriev I.V."/>
            <person name="Martin F.M."/>
            <person name="Hacquard S."/>
        </authorList>
    </citation>
    <scope>NUCLEOTIDE SEQUENCE [LARGE SCALE GENOMIC DNA]</scope>
    <source>
        <strain evidence="1 2">MPI-SDFR-AT-0079</strain>
    </source>
</reference>
<sequence length="99" mass="10845">MLSNCNPFLFLSLSLFHNSLSSTDRSSSFLPPQTPHFGQLSSSHHSRDHQSAPTRDLRAASSEFCLRNPSPPFSRAASDTSANSACLHFYSLPLSLFSS</sequence>
<evidence type="ECO:0000313" key="1">
    <source>
        <dbReference type="EMBL" id="KAH6636982.1"/>
    </source>
</evidence>
<keyword evidence="2" id="KW-1185">Reference proteome</keyword>
<dbReference type="EMBL" id="JAGIZQ010000003">
    <property type="protein sequence ID" value="KAH6636982.1"/>
    <property type="molecule type" value="Genomic_DNA"/>
</dbReference>
<proteinExistence type="predicted"/>